<gene>
    <name evidence="2" type="ORF">NDU88_003655</name>
</gene>
<reference evidence="2" key="1">
    <citation type="journal article" date="2022" name="bioRxiv">
        <title>Sequencing and chromosome-scale assembly of the giantPleurodeles waltlgenome.</title>
        <authorList>
            <person name="Brown T."/>
            <person name="Elewa A."/>
            <person name="Iarovenko S."/>
            <person name="Subramanian E."/>
            <person name="Araus A.J."/>
            <person name="Petzold A."/>
            <person name="Susuki M."/>
            <person name="Suzuki K.-i.T."/>
            <person name="Hayashi T."/>
            <person name="Toyoda A."/>
            <person name="Oliveira C."/>
            <person name="Osipova E."/>
            <person name="Leigh N.D."/>
            <person name="Simon A."/>
            <person name="Yun M.H."/>
        </authorList>
    </citation>
    <scope>NUCLEOTIDE SEQUENCE</scope>
    <source>
        <strain evidence="2">20211129_DDA</strain>
        <tissue evidence="2">Liver</tissue>
    </source>
</reference>
<dbReference type="Proteomes" id="UP001066276">
    <property type="component" value="Chromosome 10"/>
</dbReference>
<sequence length="90" mass="10121">MATMRSLSKQTSRAPTCRDTIGIPSESGVRGRSETPEVQAEQLCWRECLENEKEKVRIPEPEREDETNGTTRDWDSRKGENGIPGPFIAS</sequence>
<protein>
    <submittedName>
        <fullName evidence="2">Uncharacterized protein</fullName>
    </submittedName>
</protein>
<keyword evidence="3" id="KW-1185">Reference proteome</keyword>
<feature type="region of interest" description="Disordered" evidence="1">
    <location>
        <begin position="1"/>
        <end position="37"/>
    </location>
</feature>
<accession>A0AAV7M593</accession>
<dbReference type="EMBL" id="JANPWB010000014">
    <property type="protein sequence ID" value="KAJ1098546.1"/>
    <property type="molecule type" value="Genomic_DNA"/>
</dbReference>
<comment type="caution">
    <text evidence="2">The sequence shown here is derived from an EMBL/GenBank/DDBJ whole genome shotgun (WGS) entry which is preliminary data.</text>
</comment>
<proteinExistence type="predicted"/>
<feature type="region of interest" description="Disordered" evidence="1">
    <location>
        <begin position="54"/>
        <end position="90"/>
    </location>
</feature>
<evidence type="ECO:0000313" key="3">
    <source>
        <dbReference type="Proteomes" id="UP001066276"/>
    </source>
</evidence>
<organism evidence="2 3">
    <name type="scientific">Pleurodeles waltl</name>
    <name type="common">Iberian ribbed newt</name>
    <dbReference type="NCBI Taxonomy" id="8319"/>
    <lineage>
        <taxon>Eukaryota</taxon>
        <taxon>Metazoa</taxon>
        <taxon>Chordata</taxon>
        <taxon>Craniata</taxon>
        <taxon>Vertebrata</taxon>
        <taxon>Euteleostomi</taxon>
        <taxon>Amphibia</taxon>
        <taxon>Batrachia</taxon>
        <taxon>Caudata</taxon>
        <taxon>Salamandroidea</taxon>
        <taxon>Salamandridae</taxon>
        <taxon>Pleurodelinae</taxon>
        <taxon>Pleurodeles</taxon>
    </lineage>
</organism>
<name>A0AAV7M593_PLEWA</name>
<evidence type="ECO:0000256" key="1">
    <source>
        <dbReference type="SAM" id="MobiDB-lite"/>
    </source>
</evidence>
<evidence type="ECO:0000313" key="2">
    <source>
        <dbReference type="EMBL" id="KAJ1098546.1"/>
    </source>
</evidence>
<dbReference type="AlphaFoldDB" id="A0AAV7M593"/>
<feature type="compositionally biased region" description="Polar residues" evidence="1">
    <location>
        <begin position="1"/>
        <end position="14"/>
    </location>
</feature>